<feature type="compositionally biased region" description="Basic and acidic residues" evidence="1">
    <location>
        <begin position="1"/>
        <end position="16"/>
    </location>
</feature>
<feature type="region of interest" description="Disordered" evidence="1">
    <location>
        <begin position="1"/>
        <end position="29"/>
    </location>
</feature>
<evidence type="ECO:0000313" key="3">
    <source>
        <dbReference type="Proteomes" id="UP000229901"/>
    </source>
</evidence>
<accession>A0A2H0V3V3</accession>
<feature type="region of interest" description="Disordered" evidence="1">
    <location>
        <begin position="159"/>
        <end position="183"/>
    </location>
</feature>
<dbReference type="AlphaFoldDB" id="A0A2H0V3V3"/>
<name>A0A2H0V3V3_9BACT</name>
<comment type="caution">
    <text evidence="2">The sequence shown here is derived from an EMBL/GenBank/DDBJ whole genome shotgun (WGS) entry which is preliminary data.</text>
</comment>
<evidence type="ECO:0000256" key="1">
    <source>
        <dbReference type="SAM" id="MobiDB-lite"/>
    </source>
</evidence>
<organism evidence="2 3">
    <name type="scientific">Candidatus Falkowbacteria bacterium CG10_big_fil_rev_8_21_14_0_10_39_11</name>
    <dbReference type="NCBI Taxonomy" id="1974565"/>
    <lineage>
        <taxon>Bacteria</taxon>
        <taxon>Candidatus Falkowiibacteriota</taxon>
    </lineage>
</organism>
<protein>
    <submittedName>
        <fullName evidence="2">Uncharacterized protein</fullName>
    </submittedName>
</protein>
<gene>
    <name evidence="2" type="ORF">COT97_04915</name>
</gene>
<evidence type="ECO:0000313" key="2">
    <source>
        <dbReference type="EMBL" id="PIR93745.1"/>
    </source>
</evidence>
<dbReference type="Proteomes" id="UP000229901">
    <property type="component" value="Unassembled WGS sequence"/>
</dbReference>
<dbReference type="EMBL" id="PFAP01000039">
    <property type="protein sequence ID" value="PIR93745.1"/>
    <property type="molecule type" value="Genomic_DNA"/>
</dbReference>
<sequence length="194" mass="21579">MDTNPGEKFESREAGAKLEAVQSPDQEAERLGLGSLDSALEQASDLVNRVVRDGEVISIETVENEGMNIQQLETLAKFLQSNQNKQYQQLGRELQMNVVPQVYRAASEILQRDKTDDERASEGRVAELRATLGQEPKIVSGGDDSWIEKGTMEAEGARMQIDASRDQDAARIMPAPQPKPKGLLSRLNIFNRRK</sequence>
<reference evidence="3" key="1">
    <citation type="submission" date="2017-09" db="EMBL/GenBank/DDBJ databases">
        <title>Depth-based differentiation of microbial function through sediment-hosted aquifers and enrichment of novel symbionts in the deep terrestrial subsurface.</title>
        <authorList>
            <person name="Probst A.J."/>
            <person name="Ladd B."/>
            <person name="Jarett J.K."/>
            <person name="Geller-Mcgrath D.E."/>
            <person name="Sieber C.M.K."/>
            <person name="Emerson J.B."/>
            <person name="Anantharaman K."/>
            <person name="Thomas B.C."/>
            <person name="Malmstrom R."/>
            <person name="Stieglmeier M."/>
            <person name="Klingl A."/>
            <person name="Woyke T."/>
            <person name="Ryan C.M."/>
            <person name="Banfield J.F."/>
        </authorList>
    </citation>
    <scope>NUCLEOTIDE SEQUENCE [LARGE SCALE GENOMIC DNA]</scope>
</reference>
<proteinExistence type="predicted"/>